<organism evidence="2 3">
    <name type="scientific">Fistulifera solaris</name>
    <name type="common">Oleaginous diatom</name>
    <dbReference type="NCBI Taxonomy" id="1519565"/>
    <lineage>
        <taxon>Eukaryota</taxon>
        <taxon>Sar</taxon>
        <taxon>Stramenopiles</taxon>
        <taxon>Ochrophyta</taxon>
        <taxon>Bacillariophyta</taxon>
        <taxon>Bacillariophyceae</taxon>
        <taxon>Bacillariophycidae</taxon>
        <taxon>Naviculales</taxon>
        <taxon>Naviculaceae</taxon>
        <taxon>Fistulifera</taxon>
    </lineage>
</organism>
<evidence type="ECO:0000313" key="2">
    <source>
        <dbReference type="EMBL" id="GAX27068.1"/>
    </source>
</evidence>
<feature type="compositionally biased region" description="Basic and acidic residues" evidence="1">
    <location>
        <begin position="169"/>
        <end position="178"/>
    </location>
</feature>
<keyword evidence="3" id="KW-1185">Reference proteome</keyword>
<comment type="caution">
    <text evidence="2">The sequence shown here is derived from an EMBL/GenBank/DDBJ whole genome shotgun (WGS) entry which is preliminary data.</text>
</comment>
<protein>
    <submittedName>
        <fullName evidence="2">Uncharacterized protein</fullName>
    </submittedName>
</protein>
<feature type="region of interest" description="Disordered" evidence="1">
    <location>
        <begin position="389"/>
        <end position="416"/>
    </location>
</feature>
<evidence type="ECO:0000256" key="1">
    <source>
        <dbReference type="SAM" id="MobiDB-lite"/>
    </source>
</evidence>
<proteinExistence type="predicted"/>
<feature type="region of interest" description="Disordered" evidence="1">
    <location>
        <begin position="266"/>
        <end position="289"/>
    </location>
</feature>
<dbReference type="Proteomes" id="UP000198406">
    <property type="component" value="Unassembled WGS sequence"/>
</dbReference>
<feature type="compositionally biased region" description="Basic and acidic residues" evidence="1">
    <location>
        <begin position="132"/>
        <end position="141"/>
    </location>
</feature>
<feature type="compositionally biased region" description="Basic and acidic residues" evidence="1">
    <location>
        <begin position="149"/>
        <end position="160"/>
    </location>
</feature>
<reference evidence="2 3" key="1">
    <citation type="journal article" date="2015" name="Plant Cell">
        <title>Oil accumulation by the oleaginous diatom Fistulifera solaris as revealed by the genome and transcriptome.</title>
        <authorList>
            <person name="Tanaka T."/>
            <person name="Maeda Y."/>
            <person name="Veluchamy A."/>
            <person name="Tanaka M."/>
            <person name="Abida H."/>
            <person name="Marechal E."/>
            <person name="Bowler C."/>
            <person name="Muto M."/>
            <person name="Sunaga Y."/>
            <person name="Tanaka M."/>
            <person name="Yoshino T."/>
            <person name="Taniguchi T."/>
            <person name="Fukuda Y."/>
            <person name="Nemoto M."/>
            <person name="Matsumoto M."/>
            <person name="Wong P.S."/>
            <person name="Aburatani S."/>
            <person name="Fujibuchi W."/>
        </authorList>
    </citation>
    <scope>NUCLEOTIDE SEQUENCE [LARGE SCALE GENOMIC DNA]</scope>
    <source>
        <strain evidence="2 3">JPCC DA0580</strain>
    </source>
</reference>
<dbReference type="AlphaFoldDB" id="A0A1Z5KMA2"/>
<accession>A0A1Z5KMA2</accession>
<feature type="region of interest" description="Disordered" evidence="1">
    <location>
        <begin position="132"/>
        <end position="178"/>
    </location>
</feature>
<feature type="compositionally biased region" description="Polar residues" evidence="1">
    <location>
        <begin position="401"/>
        <end position="416"/>
    </location>
</feature>
<sequence length="441" mass="50559">MIPEDLLQRRDSRKFMTIEVRHSDTLASLRDEDNTFISSTSTITTRSGLTGLDPLQNVNVAPTNRRVRRQESLTASTIVEKSPIETYELPQPVPGEKTEMILPLGGRTVLQLEDEDITIRMLKTMHAQLERELQEKKERNERKKRMKQMVKEEKERERRVSSTKGKHRSFGDAERYTREQEKRDLKMIQQKLKEQKQIDMKIALQIEREKKSREQRPVRDDRRHVVPAHELIINSKMPSLDLKYSQHPSGDKLHHRSCHSERNTHRFLSDANQSPVNRAAPRPPARHLSPDEIEPLVLISQQNAQMSMASESARAATREYLPSEEDTALGTFADSYSSLDPKPFCSAVDSIKLARGECISSEEDDTFVDTFVSESGSFLLEREIWAKPAQKEATRRASKRPSPSTSDQLSPKSTDQQLAISNRVASFEDSFSLLSLESDQR</sequence>
<dbReference type="InParanoid" id="A0A1Z5KMA2"/>
<evidence type="ECO:0000313" key="3">
    <source>
        <dbReference type="Proteomes" id="UP000198406"/>
    </source>
</evidence>
<dbReference type="EMBL" id="BDSP01000252">
    <property type="protein sequence ID" value="GAX27068.1"/>
    <property type="molecule type" value="Genomic_DNA"/>
</dbReference>
<gene>
    <name evidence="2" type="ORF">FisN_9Lh394</name>
</gene>
<name>A0A1Z5KMA2_FISSO</name>